<name>A0A6A3HPG6_9STRA</name>
<dbReference type="EMBL" id="QXFV01004259">
    <property type="protein sequence ID" value="KAE8970708.1"/>
    <property type="molecule type" value="Genomic_DNA"/>
</dbReference>
<evidence type="ECO:0000313" key="1">
    <source>
        <dbReference type="EMBL" id="KAE8970585.1"/>
    </source>
</evidence>
<reference evidence="4 6" key="1">
    <citation type="submission" date="2018-09" db="EMBL/GenBank/DDBJ databases">
        <title>Genomic investigation of the strawberry pathogen Phytophthora fragariae indicates pathogenicity is determined by transcriptional variation in three key races.</title>
        <authorList>
            <person name="Adams T.M."/>
            <person name="Armitage A.D."/>
            <person name="Sobczyk M.K."/>
            <person name="Bates H.J."/>
            <person name="Dunwell J.M."/>
            <person name="Nellist C.F."/>
            <person name="Harrison R.J."/>
        </authorList>
    </citation>
    <scope>NUCLEOTIDE SEQUENCE [LARGE SCALE GENOMIC DNA]</scope>
    <source>
        <strain evidence="2 4">SCRP249</strain>
        <strain evidence="1 6">SCRP324</strain>
        <strain evidence="3 5">SCRP333</strain>
    </source>
</reference>
<organism evidence="1 6">
    <name type="scientific">Phytophthora rubi</name>
    <dbReference type="NCBI Taxonomy" id="129364"/>
    <lineage>
        <taxon>Eukaryota</taxon>
        <taxon>Sar</taxon>
        <taxon>Stramenopiles</taxon>
        <taxon>Oomycota</taxon>
        <taxon>Peronosporomycetes</taxon>
        <taxon>Peronosporales</taxon>
        <taxon>Peronosporaceae</taxon>
        <taxon>Phytophthora</taxon>
    </lineage>
</organism>
<protein>
    <submittedName>
        <fullName evidence="1">Uncharacterized protein</fullName>
    </submittedName>
</protein>
<dbReference type="Proteomes" id="UP000434957">
    <property type="component" value="Unassembled WGS sequence"/>
</dbReference>
<evidence type="ECO:0000313" key="6">
    <source>
        <dbReference type="Proteomes" id="UP000435112"/>
    </source>
</evidence>
<dbReference type="OrthoDB" id="129427at2759"/>
<keyword evidence="5" id="KW-1185">Reference proteome</keyword>
<dbReference type="EMBL" id="QXFU01004123">
    <property type="protein sequence ID" value="KAE8970585.1"/>
    <property type="molecule type" value="Genomic_DNA"/>
</dbReference>
<dbReference type="Proteomes" id="UP000429607">
    <property type="component" value="Unassembled WGS sequence"/>
</dbReference>
<accession>A0A6A3HPG6</accession>
<comment type="caution">
    <text evidence="1">The sequence shown here is derived from an EMBL/GenBank/DDBJ whole genome shotgun (WGS) entry which is preliminary data.</text>
</comment>
<dbReference type="Proteomes" id="UP000435112">
    <property type="component" value="Unassembled WGS sequence"/>
</dbReference>
<dbReference type="EMBL" id="QXFT01003947">
    <property type="protein sequence ID" value="KAE9281390.1"/>
    <property type="molecule type" value="Genomic_DNA"/>
</dbReference>
<evidence type="ECO:0000313" key="3">
    <source>
        <dbReference type="EMBL" id="KAE9281390.1"/>
    </source>
</evidence>
<evidence type="ECO:0000313" key="2">
    <source>
        <dbReference type="EMBL" id="KAE8970708.1"/>
    </source>
</evidence>
<sequence length="71" mass="7600">MQILRLKQIGELKGPVAALVMTDNKLDAVKDLMGLLKVTGLIVGAFDANDLFDLDVKIIQSSNRMSEGLGG</sequence>
<proteinExistence type="predicted"/>
<gene>
    <name evidence="2" type="ORF">PR001_g27125</name>
    <name evidence="1" type="ORF">PR002_g27073</name>
    <name evidence="3" type="ORF">PR003_g27684</name>
</gene>
<evidence type="ECO:0000313" key="5">
    <source>
        <dbReference type="Proteomes" id="UP000434957"/>
    </source>
</evidence>
<evidence type="ECO:0000313" key="4">
    <source>
        <dbReference type="Proteomes" id="UP000429607"/>
    </source>
</evidence>
<dbReference type="AlphaFoldDB" id="A0A6A3HPG6"/>